<sequence length="325" mass="37212">MEKLLKWAIVGTGGIAHEFANQFQSDNAVIEAVVSRNQNAADNFANKFHINKAYSNYESVLEDSEVDIIYIATPHNMHYEYIYRALEAHKHVVCEKVIVLNSRQLSVLRELADKNGLYLFEAMTIHYMPVYKDVKEWIKTNELGPLKMIQVNFGSYKNIEDRYFFKKELAGGALFDIGVYALNFARFFLSEQPNSVLTQVVMNKSGVDESSTISLKNKKEELANISLTFRAKMPKVGIIAFENGYFTVDNYPSAKNILYTSHSGETVLFESGDSTKRLNYEVKEISQIILSKTSNPYIHLTSDVLEIMDKVRKEWNLIYDGYETI</sequence>
<dbReference type="Pfam" id="PF01408">
    <property type="entry name" value="GFO_IDH_MocA"/>
    <property type="match status" value="1"/>
</dbReference>
<dbReference type="PANTHER" id="PTHR22604:SF105">
    <property type="entry name" value="TRANS-1,2-DIHYDROBENZENE-1,2-DIOL DEHYDROGENASE"/>
    <property type="match status" value="1"/>
</dbReference>
<evidence type="ECO:0000259" key="3">
    <source>
        <dbReference type="Pfam" id="PF01408"/>
    </source>
</evidence>
<dbReference type="InterPro" id="IPR000683">
    <property type="entry name" value="Gfo/Idh/MocA-like_OxRdtase_N"/>
</dbReference>
<proteinExistence type="inferred from homology"/>
<protein>
    <submittedName>
        <fullName evidence="6">Predicted dehydrogenase</fullName>
    </submittedName>
</protein>
<dbReference type="RefSeq" id="WP_068624633.1">
    <property type="nucleotide sequence ID" value="NZ_FJNB01000028.1"/>
</dbReference>
<evidence type="ECO:0000313" key="5">
    <source>
        <dbReference type="EMBL" id="CZR09273.1"/>
    </source>
</evidence>
<dbReference type="Gene3D" id="3.40.50.720">
    <property type="entry name" value="NAD(P)-binding Rossmann-like Domain"/>
    <property type="match status" value="1"/>
</dbReference>
<dbReference type="AlphaFoldDB" id="A0A143Z769"/>
<organism evidence="5 7">
    <name type="scientific">Trichococcus ilyis</name>
    <dbReference type="NCBI Taxonomy" id="640938"/>
    <lineage>
        <taxon>Bacteria</taxon>
        <taxon>Bacillati</taxon>
        <taxon>Bacillota</taxon>
        <taxon>Bacilli</taxon>
        <taxon>Lactobacillales</taxon>
        <taxon>Carnobacteriaceae</taxon>
        <taxon>Trichococcus</taxon>
    </lineage>
</organism>
<dbReference type="SUPFAM" id="SSF55347">
    <property type="entry name" value="Glyceraldehyde-3-phosphate dehydrogenase-like, C-terminal domain"/>
    <property type="match status" value="1"/>
</dbReference>
<dbReference type="InterPro" id="IPR036291">
    <property type="entry name" value="NAD(P)-bd_dom_sf"/>
</dbReference>
<evidence type="ECO:0000256" key="2">
    <source>
        <dbReference type="ARBA" id="ARBA00023002"/>
    </source>
</evidence>
<dbReference type="Pfam" id="PF22725">
    <property type="entry name" value="GFO_IDH_MocA_C3"/>
    <property type="match status" value="1"/>
</dbReference>
<keyword evidence="8" id="KW-1185">Reference proteome</keyword>
<reference evidence="6 8" key="2">
    <citation type="submission" date="2016-10" db="EMBL/GenBank/DDBJ databases">
        <authorList>
            <person name="Varghese N."/>
            <person name="Submissions S."/>
        </authorList>
    </citation>
    <scope>NUCLEOTIDE SEQUENCE [LARGE SCALE GENOMIC DNA]</scope>
    <source>
        <strain evidence="6 8">DSM 22150</strain>
    </source>
</reference>
<evidence type="ECO:0000313" key="8">
    <source>
        <dbReference type="Proteomes" id="UP000199280"/>
    </source>
</evidence>
<dbReference type="Gene3D" id="3.30.360.10">
    <property type="entry name" value="Dihydrodipicolinate Reductase, domain 2"/>
    <property type="match status" value="1"/>
</dbReference>
<dbReference type="EMBL" id="FJNB01000028">
    <property type="protein sequence ID" value="CZR09273.1"/>
    <property type="molecule type" value="Genomic_DNA"/>
</dbReference>
<dbReference type="GO" id="GO:0016491">
    <property type="term" value="F:oxidoreductase activity"/>
    <property type="evidence" value="ECO:0007669"/>
    <property type="project" value="UniProtKB-KW"/>
</dbReference>
<reference evidence="5 7" key="1">
    <citation type="submission" date="2016-02" db="EMBL/GenBank/DDBJ databases">
        <authorList>
            <person name="Wen L."/>
            <person name="He K."/>
            <person name="Yang H."/>
        </authorList>
    </citation>
    <scope>NUCLEOTIDE SEQUENCE [LARGE SCALE GENOMIC DNA]</scope>
    <source>
        <strain evidence="5">Trichococcus_R210</strain>
    </source>
</reference>
<keyword evidence="2" id="KW-0560">Oxidoreductase</keyword>
<comment type="similarity">
    <text evidence="1">Belongs to the Gfo/Idh/MocA family.</text>
</comment>
<evidence type="ECO:0000256" key="1">
    <source>
        <dbReference type="ARBA" id="ARBA00010928"/>
    </source>
</evidence>
<accession>A0A143Z769</accession>
<dbReference type="Proteomes" id="UP000076878">
    <property type="component" value="Unassembled WGS sequence"/>
</dbReference>
<dbReference type="GO" id="GO:0000166">
    <property type="term" value="F:nucleotide binding"/>
    <property type="evidence" value="ECO:0007669"/>
    <property type="project" value="InterPro"/>
</dbReference>
<dbReference type="PANTHER" id="PTHR22604">
    <property type="entry name" value="OXIDOREDUCTASES"/>
    <property type="match status" value="1"/>
</dbReference>
<dbReference type="STRING" id="640938.TR210_2695"/>
<feature type="domain" description="Gfo/Idh/MocA-like oxidoreductase N-terminal" evidence="3">
    <location>
        <begin position="5"/>
        <end position="120"/>
    </location>
</feature>
<dbReference type="InterPro" id="IPR050984">
    <property type="entry name" value="Gfo/Idh/MocA_domain"/>
</dbReference>
<dbReference type="InterPro" id="IPR055170">
    <property type="entry name" value="GFO_IDH_MocA-like_dom"/>
</dbReference>
<dbReference type="SUPFAM" id="SSF51735">
    <property type="entry name" value="NAD(P)-binding Rossmann-fold domains"/>
    <property type="match status" value="1"/>
</dbReference>
<gene>
    <name evidence="6" type="ORF">SAMN05216375_14415</name>
    <name evidence="5" type="ORF">TR210_2695</name>
</gene>
<evidence type="ECO:0000313" key="7">
    <source>
        <dbReference type="Proteomes" id="UP000076878"/>
    </source>
</evidence>
<dbReference type="OrthoDB" id="9815825at2"/>
<dbReference type="Proteomes" id="UP000199280">
    <property type="component" value="Unassembled WGS sequence"/>
</dbReference>
<dbReference type="EMBL" id="FNYT01000044">
    <property type="protein sequence ID" value="SEJ94872.1"/>
    <property type="molecule type" value="Genomic_DNA"/>
</dbReference>
<evidence type="ECO:0000259" key="4">
    <source>
        <dbReference type="Pfam" id="PF22725"/>
    </source>
</evidence>
<feature type="domain" description="GFO/IDH/MocA-like oxidoreductase" evidence="4">
    <location>
        <begin position="131"/>
        <end position="234"/>
    </location>
</feature>
<name>A0A143Z769_9LACT</name>
<evidence type="ECO:0000313" key="6">
    <source>
        <dbReference type="EMBL" id="SEJ94872.1"/>
    </source>
</evidence>